<comment type="catalytic activity">
    <reaction evidence="1 19">
        <text>D-ribulose 5-phosphate = (2S)-2-hydroxy-3-oxobutyl phosphate + formate + H(+)</text>
        <dbReference type="Rhea" id="RHEA:18457"/>
        <dbReference type="ChEBI" id="CHEBI:15378"/>
        <dbReference type="ChEBI" id="CHEBI:15740"/>
        <dbReference type="ChEBI" id="CHEBI:58121"/>
        <dbReference type="ChEBI" id="CHEBI:58830"/>
        <dbReference type="EC" id="4.1.99.12"/>
    </reaction>
</comment>
<feature type="binding site" evidence="19">
    <location>
        <position position="324"/>
    </location>
    <ligand>
        <name>GTP</name>
        <dbReference type="ChEBI" id="CHEBI:37565"/>
    </ligand>
</feature>
<dbReference type="EMBL" id="FMZM01000005">
    <property type="protein sequence ID" value="SDD05787.1"/>
    <property type="molecule type" value="Genomic_DNA"/>
</dbReference>
<dbReference type="GO" id="GO:0003935">
    <property type="term" value="F:GTP cyclohydrolase II activity"/>
    <property type="evidence" value="ECO:0007669"/>
    <property type="project" value="UniProtKB-UniRule"/>
</dbReference>
<comment type="function">
    <text evidence="3 19">Catalyzes the conversion of D-ribulose 5-phosphate to formate and 3,4-dihydroxy-2-butanone 4-phosphate.</text>
</comment>
<dbReference type="NCBIfam" id="TIGR00505">
    <property type="entry name" value="ribA"/>
    <property type="match status" value="1"/>
</dbReference>
<dbReference type="PIRSF" id="PIRSF001259">
    <property type="entry name" value="RibA"/>
    <property type="match status" value="1"/>
</dbReference>
<comment type="function">
    <text evidence="17 19">Catalyzes the conversion of GTP to 2,5-diamino-6-ribosylamino-4(3H)-pyrimidinone 5'-phosphate (DARP), formate and pyrophosphate.</text>
</comment>
<evidence type="ECO:0000256" key="4">
    <source>
        <dbReference type="ARBA" id="ARBA00004853"/>
    </source>
</evidence>
<dbReference type="SUPFAM" id="SSF142695">
    <property type="entry name" value="RibA-like"/>
    <property type="match status" value="1"/>
</dbReference>
<comment type="pathway">
    <text evidence="4 19">Cofactor biosynthesis; riboflavin biosynthesis; 5-amino-6-(D-ribitylamino)uracil from GTP: step 1/4.</text>
</comment>
<evidence type="ECO:0000256" key="17">
    <source>
        <dbReference type="ARBA" id="ARBA00043932"/>
    </source>
</evidence>
<evidence type="ECO:0000256" key="10">
    <source>
        <dbReference type="ARBA" id="ARBA00022801"/>
    </source>
</evidence>
<keyword evidence="12 19" id="KW-0460">Magnesium</keyword>
<evidence type="ECO:0000256" key="16">
    <source>
        <dbReference type="ARBA" id="ARBA00023268"/>
    </source>
</evidence>
<dbReference type="NCBIfam" id="NF001591">
    <property type="entry name" value="PRK00393.1"/>
    <property type="match status" value="1"/>
</dbReference>
<evidence type="ECO:0000256" key="14">
    <source>
        <dbReference type="ARBA" id="ARBA00023211"/>
    </source>
</evidence>
<feature type="site" description="Essential for DHBP synthase activity" evidence="19">
    <location>
        <position position="170"/>
    </location>
</feature>
<feature type="binding site" evidence="19">
    <location>
        <position position="38"/>
    </location>
    <ligand>
        <name>D-ribulose 5-phosphate</name>
        <dbReference type="ChEBI" id="CHEBI:58121"/>
    </ligand>
</feature>
<evidence type="ECO:0000256" key="12">
    <source>
        <dbReference type="ARBA" id="ARBA00022842"/>
    </source>
</evidence>
<sequence>MSQHEKVRLDSVERAIADVADGKAVVVVDDEDRENEGDIIFAASKATPELMAFTIRHSSGVICVPMPGDMLDRLEIPLMTPHNKDKLRTAYTISVDARDGVSTGISAADRAHTARVLADSATEPWEITRPGHVFPLRYREGGVLARRGHTEAAVDLAKLAGLTPAGVLVEVVNDDGTMKRAAELREFADEHGLAMISIEDLVKYRRRHEVLVEREAETRLPTRHGDFTAFGYRITTDDSEHIALVYGDVSGPDPVLTRVHSECLTGDVFGSSRCDCGPQLDEALERIVAEGRGVVVYLRGHEGRGIGLVAKLQAYQLQDGGRDTVDANLDLGLPADARHYGAATQVLKDLKIDTVRLMTNNPDKVTNLEDYGISVAERVPLTPHPNDHNIAYLLTKRDRMGHVLPDLDLAQDPTQNGELR</sequence>
<evidence type="ECO:0000256" key="13">
    <source>
        <dbReference type="ARBA" id="ARBA00023134"/>
    </source>
</evidence>
<evidence type="ECO:0000256" key="19">
    <source>
        <dbReference type="HAMAP-Rule" id="MF_01283"/>
    </source>
</evidence>
<dbReference type="STRING" id="1045774.SAMN05421872_105337"/>
<keyword evidence="15 19" id="KW-0456">Lyase</keyword>
<evidence type="ECO:0000313" key="21">
    <source>
        <dbReference type="EMBL" id="SDD05787.1"/>
    </source>
</evidence>
<accession>A0A1G6RPB6</accession>
<comment type="catalytic activity">
    <reaction evidence="18 19">
        <text>GTP + 4 H2O = 2,5-diamino-6-hydroxy-4-(5-phosphoribosylamino)-pyrimidine + formate + 2 phosphate + 3 H(+)</text>
        <dbReference type="Rhea" id="RHEA:23704"/>
        <dbReference type="ChEBI" id="CHEBI:15377"/>
        <dbReference type="ChEBI" id="CHEBI:15378"/>
        <dbReference type="ChEBI" id="CHEBI:15740"/>
        <dbReference type="ChEBI" id="CHEBI:37565"/>
        <dbReference type="ChEBI" id="CHEBI:43474"/>
        <dbReference type="ChEBI" id="CHEBI:58614"/>
        <dbReference type="EC" id="3.5.4.25"/>
    </reaction>
</comment>
<feature type="site" description="Essential for DHBP synthase activity" evidence="19">
    <location>
        <position position="132"/>
    </location>
</feature>
<evidence type="ECO:0000256" key="3">
    <source>
        <dbReference type="ARBA" id="ARBA00002284"/>
    </source>
</evidence>
<dbReference type="HAMAP" id="MF_01283">
    <property type="entry name" value="RibBA"/>
    <property type="match status" value="1"/>
</dbReference>
<feature type="region of interest" description="GTP cyclohydrolase II" evidence="19">
    <location>
        <begin position="208"/>
        <end position="420"/>
    </location>
</feature>
<dbReference type="Pfam" id="PF00925">
    <property type="entry name" value="GTP_cyclohydro2"/>
    <property type="match status" value="1"/>
</dbReference>
<name>A0A1G6RPB6_9ACTN</name>
<evidence type="ECO:0000256" key="5">
    <source>
        <dbReference type="ARBA" id="ARBA00004904"/>
    </source>
</evidence>
<dbReference type="Gene3D" id="3.90.870.10">
    <property type="entry name" value="DHBP synthase"/>
    <property type="match status" value="1"/>
</dbReference>
<evidence type="ECO:0000256" key="9">
    <source>
        <dbReference type="ARBA" id="ARBA00022741"/>
    </source>
</evidence>
<keyword evidence="22" id="KW-1185">Reference proteome</keyword>
<dbReference type="InterPro" id="IPR000422">
    <property type="entry name" value="DHBP_synthase_RibB"/>
</dbReference>
<feature type="domain" description="GTP cyclohydrolase II" evidence="20">
    <location>
        <begin position="213"/>
        <end position="380"/>
    </location>
</feature>
<dbReference type="GO" id="GO:0008270">
    <property type="term" value="F:zinc ion binding"/>
    <property type="evidence" value="ECO:0007669"/>
    <property type="project" value="UniProtKB-UniRule"/>
</dbReference>
<keyword evidence="9 19" id="KW-0547">Nucleotide-binding</keyword>
<evidence type="ECO:0000256" key="6">
    <source>
        <dbReference type="ARBA" id="ARBA00005520"/>
    </source>
</evidence>
<keyword evidence="10 19" id="KW-0378">Hydrolase</keyword>
<feature type="binding site" evidence="19">
    <location>
        <position position="276"/>
    </location>
    <ligand>
        <name>Zn(2+)</name>
        <dbReference type="ChEBI" id="CHEBI:29105"/>
        <note>catalytic</note>
    </ligand>
</feature>
<proteinExistence type="inferred from homology"/>
<keyword evidence="7 19" id="KW-0686">Riboflavin biosynthesis</keyword>
<reference evidence="21 22" key="1">
    <citation type="submission" date="2016-10" db="EMBL/GenBank/DDBJ databases">
        <authorList>
            <person name="de Groot N.N."/>
        </authorList>
    </citation>
    <scope>NUCLEOTIDE SEQUENCE [LARGE SCALE GENOMIC DNA]</scope>
    <source>
        <strain evidence="21 22">CGMCC 4.6858</strain>
    </source>
</reference>
<dbReference type="EC" id="4.1.99.12" evidence="19"/>
<feature type="binding site" evidence="19">
    <location>
        <position position="149"/>
    </location>
    <ligand>
        <name>Mg(2+)</name>
        <dbReference type="ChEBI" id="CHEBI:18420"/>
        <label>2</label>
    </ligand>
</feature>
<dbReference type="HAMAP" id="MF_00180">
    <property type="entry name" value="RibB"/>
    <property type="match status" value="1"/>
</dbReference>
<dbReference type="GO" id="GO:0009231">
    <property type="term" value="P:riboflavin biosynthetic process"/>
    <property type="evidence" value="ECO:0007669"/>
    <property type="project" value="UniProtKB-UniRule"/>
</dbReference>
<organism evidence="21 22">
    <name type="scientific">Nocardioides lianchengensis</name>
    <dbReference type="NCBI Taxonomy" id="1045774"/>
    <lineage>
        <taxon>Bacteria</taxon>
        <taxon>Bacillati</taxon>
        <taxon>Actinomycetota</taxon>
        <taxon>Actinomycetes</taxon>
        <taxon>Propionibacteriales</taxon>
        <taxon>Nocardioidaceae</taxon>
        <taxon>Nocardioides</taxon>
    </lineage>
</organism>
<comment type="similarity">
    <text evidence="19">In the C-terminal section; belongs to the GTP cyclohydrolase II family.</text>
</comment>
<feature type="binding site" evidence="19">
    <location>
        <begin position="33"/>
        <end position="34"/>
    </location>
    <ligand>
        <name>D-ribulose 5-phosphate</name>
        <dbReference type="ChEBI" id="CHEBI:58121"/>
    </ligand>
</feature>
<comment type="cofactor">
    <cofactor evidence="19">
        <name>Zn(2+)</name>
        <dbReference type="ChEBI" id="CHEBI:29105"/>
    </cofactor>
    <text evidence="19">Binds 1 zinc ion per subunit.</text>
</comment>
<dbReference type="InterPro" id="IPR032677">
    <property type="entry name" value="GTP_cyclohydro_II"/>
</dbReference>
<dbReference type="InterPro" id="IPR036144">
    <property type="entry name" value="RibA-like_sf"/>
</dbReference>
<evidence type="ECO:0000256" key="8">
    <source>
        <dbReference type="ARBA" id="ARBA00022723"/>
    </source>
</evidence>
<comment type="pathway">
    <text evidence="5 19">Cofactor biosynthesis; riboflavin biosynthesis; 2-hydroxy-3-oxobutyl phosphate from D-ribulose 5-phosphate: step 1/1.</text>
</comment>
<dbReference type="InterPro" id="IPR017945">
    <property type="entry name" value="DHBP_synth_RibB-like_a/b_dom"/>
</dbReference>
<dbReference type="OrthoDB" id="9793111at2"/>
<evidence type="ECO:0000256" key="11">
    <source>
        <dbReference type="ARBA" id="ARBA00022833"/>
    </source>
</evidence>
<dbReference type="Pfam" id="PF00926">
    <property type="entry name" value="DHBP_synthase"/>
    <property type="match status" value="1"/>
</dbReference>
<feature type="active site" description="Nucleophile; for GTP cyclohydrolase activity" evidence="19">
    <location>
        <position position="338"/>
    </location>
</feature>
<keyword evidence="8 19" id="KW-0479">Metal-binding</keyword>
<evidence type="ECO:0000256" key="2">
    <source>
        <dbReference type="ARBA" id="ARBA00001936"/>
    </source>
</evidence>
<dbReference type="FunFam" id="3.90.870.10:FF:000001">
    <property type="entry name" value="Riboflavin biosynthesis protein RibBA"/>
    <property type="match status" value="1"/>
</dbReference>
<keyword evidence="14 19" id="KW-0464">Manganese</keyword>
<evidence type="ECO:0000256" key="7">
    <source>
        <dbReference type="ARBA" id="ARBA00022619"/>
    </source>
</evidence>
<dbReference type="Gene3D" id="3.40.50.10990">
    <property type="entry name" value="GTP cyclohydrolase II"/>
    <property type="match status" value="1"/>
</dbReference>
<dbReference type="RefSeq" id="WP_090855479.1">
    <property type="nucleotide sequence ID" value="NZ_FMZM01000005.1"/>
</dbReference>
<dbReference type="InterPro" id="IPR000926">
    <property type="entry name" value="RibA"/>
</dbReference>
<keyword evidence="11 19" id="KW-0862">Zinc</keyword>
<dbReference type="NCBIfam" id="TIGR00506">
    <property type="entry name" value="ribB"/>
    <property type="match status" value="1"/>
</dbReference>
<dbReference type="PANTHER" id="PTHR21327:SF18">
    <property type="entry name" value="3,4-DIHYDROXY-2-BUTANONE 4-PHOSPHATE SYNTHASE"/>
    <property type="match status" value="1"/>
</dbReference>
<evidence type="ECO:0000256" key="18">
    <source>
        <dbReference type="ARBA" id="ARBA00049295"/>
    </source>
</evidence>
<dbReference type="GO" id="GO:0005829">
    <property type="term" value="C:cytosol"/>
    <property type="evidence" value="ECO:0007669"/>
    <property type="project" value="TreeGrafter"/>
</dbReference>
<comment type="similarity">
    <text evidence="6 19">In the N-terminal section; belongs to the DHBP synthase family.</text>
</comment>
<keyword evidence="16 19" id="KW-0511">Multifunctional enzyme</keyword>
<feature type="binding site" evidence="19">
    <location>
        <position position="263"/>
    </location>
    <ligand>
        <name>Zn(2+)</name>
        <dbReference type="ChEBI" id="CHEBI:29105"/>
        <note>catalytic</note>
    </ligand>
</feature>
<feature type="binding site" evidence="19">
    <location>
        <position position="274"/>
    </location>
    <ligand>
        <name>Zn(2+)</name>
        <dbReference type="ChEBI" id="CHEBI:29105"/>
        <note>catalytic</note>
    </ligand>
</feature>
<feature type="binding site" evidence="19">
    <location>
        <begin position="258"/>
        <end position="262"/>
    </location>
    <ligand>
        <name>GTP</name>
        <dbReference type="ChEBI" id="CHEBI:37565"/>
    </ligand>
</feature>
<dbReference type="HAMAP" id="MF_00179">
    <property type="entry name" value="RibA"/>
    <property type="match status" value="1"/>
</dbReference>
<comment type="cofactor">
    <cofactor evidence="19">
        <name>Mg(2+)</name>
        <dbReference type="ChEBI" id="CHEBI:18420"/>
    </cofactor>
    <cofactor evidence="19">
        <name>Mn(2+)</name>
        <dbReference type="ChEBI" id="CHEBI:29035"/>
    </cofactor>
    <text evidence="19">Binds 2 divalent metal cations per subunit. Magnesium or manganese.</text>
</comment>
<feature type="binding site" evidence="19">
    <location>
        <begin position="146"/>
        <end position="150"/>
    </location>
    <ligand>
        <name>D-ribulose 5-phosphate</name>
        <dbReference type="ChEBI" id="CHEBI:58121"/>
    </ligand>
</feature>
<keyword evidence="13 19" id="KW-0342">GTP-binding</keyword>
<feature type="region of interest" description="DHBP synthase" evidence="19">
    <location>
        <begin position="1"/>
        <end position="207"/>
    </location>
</feature>
<feature type="binding site" evidence="19">
    <location>
        <begin position="302"/>
        <end position="304"/>
    </location>
    <ligand>
        <name>GTP</name>
        <dbReference type="ChEBI" id="CHEBI:37565"/>
    </ligand>
</feature>
<dbReference type="UniPathway" id="UPA00275">
    <property type="reaction ID" value="UER00399"/>
</dbReference>
<dbReference type="GO" id="GO:0008686">
    <property type="term" value="F:3,4-dihydroxy-2-butanone-4-phosphate synthase activity"/>
    <property type="evidence" value="ECO:0007669"/>
    <property type="project" value="UniProtKB-UniRule"/>
</dbReference>
<dbReference type="AlphaFoldDB" id="A0A1G6RPB6"/>
<dbReference type="EC" id="3.5.4.25" evidence="19"/>
<dbReference type="GO" id="GO:0000287">
    <property type="term" value="F:magnesium ion binding"/>
    <property type="evidence" value="ECO:0007669"/>
    <property type="project" value="UniProtKB-UniRule"/>
</dbReference>
<evidence type="ECO:0000313" key="22">
    <source>
        <dbReference type="Proteomes" id="UP000199034"/>
    </source>
</evidence>
<dbReference type="SUPFAM" id="SSF55821">
    <property type="entry name" value="YrdC/RibB"/>
    <property type="match status" value="1"/>
</dbReference>
<comment type="cofactor">
    <cofactor evidence="2">
        <name>Mn(2+)</name>
        <dbReference type="ChEBI" id="CHEBI:29035"/>
    </cofactor>
</comment>
<gene>
    <name evidence="19" type="primary">ribBA</name>
    <name evidence="21" type="ORF">SAMN05421872_105337</name>
</gene>
<dbReference type="InterPro" id="IPR016299">
    <property type="entry name" value="Riboflavin_synth_RibBA"/>
</dbReference>
<dbReference type="Proteomes" id="UP000199034">
    <property type="component" value="Unassembled WGS sequence"/>
</dbReference>
<dbReference type="GO" id="GO:0030145">
    <property type="term" value="F:manganese ion binding"/>
    <property type="evidence" value="ECO:0007669"/>
    <property type="project" value="UniProtKB-UniRule"/>
</dbReference>
<protein>
    <recommendedName>
        <fullName evidence="19">Riboflavin biosynthesis protein RibBA</fullName>
    </recommendedName>
    <domain>
        <recommendedName>
            <fullName evidence="19">3,4-dihydroxy-2-butanone 4-phosphate synthase</fullName>
            <shortName evidence="19">DHBP synthase</shortName>
            <ecNumber evidence="19">4.1.99.12</ecNumber>
        </recommendedName>
    </domain>
    <domain>
        <recommendedName>
            <fullName evidence="19">GTP cyclohydrolase-2</fullName>
            <ecNumber evidence="19">3.5.4.25</ecNumber>
        </recommendedName>
        <alternativeName>
            <fullName evidence="19">GTP cyclohydrolase II</fullName>
        </alternativeName>
    </domain>
</protein>
<feature type="binding site" evidence="19">
    <location>
        <position position="359"/>
    </location>
    <ligand>
        <name>GTP</name>
        <dbReference type="ChEBI" id="CHEBI:37565"/>
    </ligand>
</feature>
<dbReference type="CDD" id="cd00641">
    <property type="entry name" value="GTP_cyclohydro2"/>
    <property type="match status" value="1"/>
</dbReference>
<evidence type="ECO:0000256" key="1">
    <source>
        <dbReference type="ARBA" id="ARBA00000141"/>
    </source>
</evidence>
<dbReference type="GO" id="GO:0005525">
    <property type="term" value="F:GTP binding"/>
    <property type="evidence" value="ECO:0007669"/>
    <property type="project" value="UniProtKB-KW"/>
</dbReference>
<evidence type="ECO:0000256" key="15">
    <source>
        <dbReference type="ARBA" id="ARBA00023239"/>
    </source>
</evidence>
<dbReference type="NCBIfam" id="NF006803">
    <property type="entry name" value="PRK09311.1"/>
    <property type="match status" value="1"/>
</dbReference>
<dbReference type="PANTHER" id="PTHR21327">
    <property type="entry name" value="GTP CYCLOHYDROLASE II-RELATED"/>
    <property type="match status" value="1"/>
</dbReference>
<feature type="binding site" evidence="19">
    <location>
        <position position="170"/>
    </location>
    <ligand>
        <name>D-ribulose 5-phosphate</name>
        <dbReference type="ChEBI" id="CHEBI:58121"/>
    </ligand>
</feature>
<feature type="active site" description="Proton acceptor; for GTP cyclohydrolase activity" evidence="19">
    <location>
        <position position="336"/>
    </location>
</feature>
<feature type="binding site" evidence="19">
    <location>
        <position position="34"/>
    </location>
    <ligand>
        <name>Mg(2+)</name>
        <dbReference type="ChEBI" id="CHEBI:18420"/>
        <label>1</label>
    </ligand>
</feature>
<feature type="binding site" evidence="19">
    <location>
        <position position="364"/>
    </location>
    <ligand>
        <name>GTP</name>
        <dbReference type="ChEBI" id="CHEBI:37565"/>
    </ligand>
</feature>
<feature type="binding site" evidence="19">
    <location>
        <position position="279"/>
    </location>
    <ligand>
        <name>GTP</name>
        <dbReference type="ChEBI" id="CHEBI:37565"/>
    </ligand>
</feature>
<dbReference type="FunFam" id="3.40.50.10990:FF:000001">
    <property type="entry name" value="Riboflavin biosynthesis protein RibBA"/>
    <property type="match status" value="1"/>
</dbReference>
<evidence type="ECO:0000259" key="20">
    <source>
        <dbReference type="Pfam" id="PF00925"/>
    </source>
</evidence>
<feature type="binding site" evidence="19">
    <location>
        <position position="34"/>
    </location>
    <ligand>
        <name>Mg(2+)</name>
        <dbReference type="ChEBI" id="CHEBI:18420"/>
        <label>2</label>
    </ligand>
</feature>